<evidence type="ECO:0000313" key="3">
    <source>
        <dbReference type="Proteomes" id="UP000242715"/>
    </source>
</evidence>
<dbReference type="EMBL" id="DF973532">
    <property type="protein sequence ID" value="GAU33579.1"/>
    <property type="molecule type" value="Genomic_DNA"/>
</dbReference>
<evidence type="ECO:0000313" key="2">
    <source>
        <dbReference type="EMBL" id="GAU33579.1"/>
    </source>
</evidence>
<dbReference type="Proteomes" id="UP000242715">
    <property type="component" value="Unassembled WGS sequence"/>
</dbReference>
<name>A0A2Z6NPP3_TRISU</name>
<feature type="compositionally biased region" description="Polar residues" evidence="1">
    <location>
        <begin position="25"/>
        <end position="37"/>
    </location>
</feature>
<keyword evidence="3" id="KW-1185">Reference proteome</keyword>
<accession>A0A2Z6NPP3</accession>
<feature type="compositionally biased region" description="Low complexity" evidence="1">
    <location>
        <begin position="15"/>
        <end position="24"/>
    </location>
</feature>
<protein>
    <submittedName>
        <fullName evidence="2">Uncharacterized protein</fullName>
    </submittedName>
</protein>
<sequence>MDQIEAKLVALQVNSASNGGSNSSPQSLIAKTPYTTDDLTSPKELNEAFPVLDASNLCSDIEPLIADLDMHIVLKGQPSSFMERDGCSEKEATLVVDINRHGSSVLSNPKVCNLIVAHRKLDILLSDPPDLVPAPPPPLAPPWLHHPVYAGPVDLPPLTIENNTRNSSQLDQEVLTRNSSQFDNPISLQVINTMRENSITASSLVIPFISIDGLFDFGTISLPC</sequence>
<proteinExistence type="predicted"/>
<organism evidence="2 3">
    <name type="scientific">Trifolium subterraneum</name>
    <name type="common">Subterranean clover</name>
    <dbReference type="NCBI Taxonomy" id="3900"/>
    <lineage>
        <taxon>Eukaryota</taxon>
        <taxon>Viridiplantae</taxon>
        <taxon>Streptophyta</taxon>
        <taxon>Embryophyta</taxon>
        <taxon>Tracheophyta</taxon>
        <taxon>Spermatophyta</taxon>
        <taxon>Magnoliopsida</taxon>
        <taxon>eudicotyledons</taxon>
        <taxon>Gunneridae</taxon>
        <taxon>Pentapetalae</taxon>
        <taxon>rosids</taxon>
        <taxon>fabids</taxon>
        <taxon>Fabales</taxon>
        <taxon>Fabaceae</taxon>
        <taxon>Papilionoideae</taxon>
        <taxon>50 kb inversion clade</taxon>
        <taxon>NPAAA clade</taxon>
        <taxon>Hologalegina</taxon>
        <taxon>IRL clade</taxon>
        <taxon>Trifolieae</taxon>
        <taxon>Trifolium</taxon>
    </lineage>
</organism>
<evidence type="ECO:0000256" key="1">
    <source>
        <dbReference type="SAM" id="MobiDB-lite"/>
    </source>
</evidence>
<dbReference type="AlphaFoldDB" id="A0A2Z6NPP3"/>
<reference evidence="3" key="1">
    <citation type="journal article" date="2017" name="Front. Plant Sci.">
        <title>Climate Clever Clovers: New Paradigm to Reduce the Environmental Footprint of Ruminants by Breeding Low Methanogenic Forages Utilizing Haplotype Variation.</title>
        <authorList>
            <person name="Kaur P."/>
            <person name="Appels R."/>
            <person name="Bayer P.E."/>
            <person name="Keeble-Gagnere G."/>
            <person name="Wang J."/>
            <person name="Hirakawa H."/>
            <person name="Shirasawa K."/>
            <person name="Vercoe P."/>
            <person name="Stefanova K."/>
            <person name="Durmic Z."/>
            <person name="Nichols P."/>
            <person name="Revell C."/>
            <person name="Isobe S.N."/>
            <person name="Edwards D."/>
            <person name="Erskine W."/>
        </authorList>
    </citation>
    <scope>NUCLEOTIDE SEQUENCE [LARGE SCALE GENOMIC DNA]</scope>
    <source>
        <strain evidence="3">cv. Daliak</strain>
    </source>
</reference>
<feature type="region of interest" description="Disordered" evidence="1">
    <location>
        <begin position="15"/>
        <end position="37"/>
    </location>
</feature>
<gene>
    <name evidence="2" type="ORF">TSUD_359570</name>
</gene>